<evidence type="ECO:0000313" key="1">
    <source>
        <dbReference type="EMBL" id="GMK57444.1"/>
    </source>
</evidence>
<dbReference type="AlphaFoldDB" id="A0AAD3YD18"/>
<reference evidence="1" key="1">
    <citation type="journal article" date="2023" name="BMC Genomics">
        <title>Chromosome-level genome assemblies of Cutaneotrichosporon spp. (Trichosporonales, Basidiomycota) reveal imbalanced evolution between nucleotide sequences and chromosome synteny.</title>
        <authorList>
            <person name="Kobayashi Y."/>
            <person name="Kayamori A."/>
            <person name="Aoki K."/>
            <person name="Shiwa Y."/>
            <person name="Matsutani M."/>
            <person name="Fujita N."/>
            <person name="Sugita T."/>
            <person name="Iwasaki W."/>
            <person name="Tanaka N."/>
            <person name="Takashima M."/>
        </authorList>
    </citation>
    <scope>NUCLEOTIDE SEQUENCE</scope>
    <source>
        <strain evidence="1">HIS016</strain>
    </source>
</reference>
<dbReference type="Pfam" id="PF10974">
    <property type="entry name" value="DUF2804"/>
    <property type="match status" value="1"/>
</dbReference>
<reference evidence="1" key="2">
    <citation type="submission" date="2023-06" db="EMBL/GenBank/DDBJ databases">
        <authorList>
            <person name="Kobayashi Y."/>
            <person name="Kayamori A."/>
            <person name="Aoki K."/>
            <person name="Shiwa Y."/>
            <person name="Fujita N."/>
            <person name="Sugita T."/>
            <person name="Iwasaki W."/>
            <person name="Tanaka N."/>
            <person name="Takashima M."/>
        </authorList>
    </citation>
    <scope>NUCLEOTIDE SEQUENCE</scope>
    <source>
        <strain evidence="1">HIS016</strain>
    </source>
</reference>
<dbReference type="PANTHER" id="PTHR35868:SF3">
    <property type="entry name" value="DUF2804 DOMAIN-CONTAINING PROTEIN"/>
    <property type="match status" value="1"/>
</dbReference>
<dbReference type="InterPro" id="IPR021243">
    <property type="entry name" value="DUF2804"/>
</dbReference>
<dbReference type="Proteomes" id="UP001222932">
    <property type="component" value="Unassembled WGS sequence"/>
</dbReference>
<gene>
    <name evidence="1" type="ORF">CspeluHIS016_0402780</name>
</gene>
<keyword evidence="2" id="KW-1185">Reference proteome</keyword>
<organism evidence="1 2">
    <name type="scientific">Cutaneotrichosporon spelunceum</name>
    <dbReference type="NCBI Taxonomy" id="1672016"/>
    <lineage>
        <taxon>Eukaryota</taxon>
        <taxon>Fungi</taxon>
        <taxon>Dikarya</taxon>
        <taxon>Basidiomycota</taxon>
        <taxon>Agaricomycotina</taxon>
        <taxon>Tremellomycetes</taxon>
        <taxon>Trichosporonales</taxon>
        <taxon>Trichosporonaceae</taxon>
        <taxon>Cutaneotrichosporon</taxon>
    </lineage>
</organism>
<proteinExistence type="predicted"/>
<dbReference type="PANTHER" id="PTHR35868">
    <property type="entry name" value="DUF2804 DOMAIN-CONTAINING PROTEIN-RELATED"/>
    <property type="match status" value="1"/>
</dbReference>
<name>A0AAD3YD18_9TREE</name>
<sequence length="339" mass="37125">MRENELTAPVSLTKEHKFNRAAHGWARQPLVDTSGIHDRKEDNPSWGSNKRWEYWCVMTPAHILACTVASLDFLASAEVWIFDRATNAPVVSKGAAALGDDGVRAATLPAQVESGPARYSGGGVEVAIEQVKGGTRIRASAEGGCFDVFAARPEGHERLAVVVPWSDELFQYTVKDVSRPASGTVTIGGVTTTLGGESWAVLDHGRGRWPSSIQWNWGAGCGRATDGRVVGLQIGDRWTDGTGSTENSFLLDGRLFKISEKLKWEYDLSAPLERWRVHGAGLDATLTPFYNKFSRTDSKIVSSRTDQCFGLWEGSFSTGSQVVRFKDVIGFAEDVERKW</sequence>
<accession>A0AAD3YD18</accession>
<evidence type="ECO:0008006" key="3">
    <source>
        <dbReference type="Google" id="ProtNLM"/>
    </source>
</evidence>
<evidence type="ECO:0000313" key="2">
    <source>
        <dbReference type="Proteomes" id="UP001222932"/>
    </source>
</evidence>
<comment type="caution">
    <text evidence="1">The sequence shown here is derived from an EMBL/GenBank/DDBJ whole genome shotgun (WGS) entry which is preliminary data.</text>
</comment>
<protein>
    <recommendedName>
        <fullName evidence="3">DUF2804 domain-containing protein</fullName>
    </recommendedName>
</protein>
<dbReference type="EMBL" id="BTCM01000004">
    <property type="protein sequence ID" value="GMK57444.1"/>
    <property type="molecule type" value="Genomic_DNA"/>
</dbReference>